<evidence type="ECO:0000313" key="9">
    <source>
        <dbReference type="Proteomes" id="UP000380867"/>
    </source>
</evidence>
<evidence type="ECO:0000256" key="2">
    <source>
        <dbReference type="ARBA" id="ARBA00022475"/>
    </source>
</evidence>
<evidence type="ECO:0000313" key="8">
    <source>
        <dbReference type="EMBL" id="KAA1399965.1"/>
    </source>
</evidence>
<dbReference type="InterPro" id="IPR004477">
    <property type="entry name" value="ComEC_N"/>
</dbReference>
<feature type="transmembrane region" description="Helical" evidence="6">
    <location>
        <begin position="52"/>
        <end position="72"/>
    </location>
</feature>
<feature type="transmembrane region" description="Helical" evidence="6">
    <location>
        <begin position="360"/>
        <end position="380"/>
    </location>
</feature>
<dbReference type="Proteomes" id="UP000380867">
    <property type="component" value="Unassembled WGS sequence"/>
</dbReference>
<dbReference type="InterPro" id="IPR036866">
    <property type="entry name" value="RibonucZ/Hydroxyglut_hydro"/>
</dbReference>
<dbReference type="InterPro" id="IPR001279">
    <property type="entry name" value="Metallo-B-lactamas"/>
</dbReference>
<evidence type="ECO:0000256" key="6">
    <source>
        <dbReference type="SAM" id="Phobius"/>
    </source>
</evidence>
<feature type="domain" description="Metallo-beta-lactamase" evidence="7">
    <location>
        <begin position="512"/>
        <end position="700"/>
    </location>
</feature>
<dbReference type="Pfam" id="PF03772">
    <property type="entry name" value="Competence"/>
    <property type="match status" value="1"/>
</dbReference>
<keyword evidence="2" id="KW-1003">Cell membrane</keyword>
<dbReference type="OrthoDB" id="7177610at2"/>
<evidence type="ECO:0000256" key="1">
    <source>
        <dbReference type="ARBA" id="ARBA00004651"/>
    </source>
</evidence>
<evidence type="ECO:0000256" key="5">
    <source>
        <dbReference type="ARBA" id="ARBA00023136"/>
    </source>
</evidence>
<keyword evidence="5 6" id="KW-0472">Membrane</keyword>
<dbReference type="GO" id="GO:0005886">
    <property type="term" value="C:plasma membrane"/>
    <property type="evidence" value="ECO:0007669"/>
    <property type="project" value="UniProtKB-SubCell"/>
</dbReference>
<sequence>MTHDLRMVPPALVAWGAAAWLVTASSYVSVVVAIGSIVMAGALARWRPHRGLVWVLTAVCLAAIAVSCAWRLTTIEHSPLTDLAREHRLTTLDLEVRRDARTFTHHGHDSVVVEVLVRRAVSRDADITTRDHATAFLDGDAADLVVGRRFTATGRLAPSDNSDEAAVIDVVRRGPADRATWWWEASERVREGVRQSVTPVGDEPEALVPALVDGDDGRVSDKVEEDFRRSGLTHLMAVSGTNLTIVLAVVMAIGRAAGVRRRGLWVLGAVSIIAFVLLARPDPSVVRAAAMGAVGVAALGFGARGGVRALAWAIVGLLFLDPWLARSAGFVLSATATGGILLLAPPFAHRLERWMPRWCALAIAVPIAAQLVCTPAIAALSGEISLVAVVANLLAAPAVAPATVAGLVGGIVALVSVPLSHPPGIVAGACASWILTVGHRAAALDSASLEWRSPWQWLLVLVPLVTAVIMAISSRPVVFIGLSAGLLIAVWRPPQTGWPPAGWVMVACDVGQGDATVLNASGGSAVVVDAGPDPTAIDRCLDRLNVHRVRLMVFTHGHADHIDGWPGVLDGRQVDQVAVGPTGGPGRADIPQHLATPGESFTVGDVTARVLWPAASGPIRVAGSEGSTANNASIVLAAQVRGVRLMLSGDIEPEAQDGLLREHPDLSADVLKMPHHGSARQSKAFFDAVGARLATISAGEDNDYGHPAAAALSLLREEDMQWWRTDTDGDIAIVERDGRLLVVTRD</sequence>
<dbReference type="NCBIfam" id="TIGR00360">
    <property type="entry name" value="ComEC_N-term"/>
    <property type="match status" value="1"/>
</dbReference>
<feature type="transmembrane region" description="Helical" evidence="6">
    <location>
        <begin position="424"/>
        <end position="443"/>
    </location>
</feature>
<feature type="transmembrane region" description="Helical" evidence="6">
    <location>
        <begin position="263"/>
        <end position="279"/>
    </location>
</feature>
<dbReference type="PANTHER" id="PTHR30619:SF1">
    <property type="entry name" value="RECOMBINATION PROTEIN 2"/>
    <property type="match status" value="1"/>
</dbReference>
<feature type="transmembrane region" description="Helical" evidence="6">
    <location>
        <begin position="386"/>
        <end position="417"/>
    </location>
</feature>
<organism evidence="8 9">
    <name type="scientific">Aeromicrobium ginsengisoli</name>
    <dbReference type="NCBI Taxonomy" id="363867"/>
    <lineage>
        <taxon>Bacteria</taxon>
        <taxon>Bacillati</taxon>
        <taxon>Actinomycetota</taxon>
        <taxon>Actinomycetes</taxon>
        <taxon>Propionibacteriales</taxon>
        <taxon>Nocardioidaceae</taxon>
        <taxon>Aeromicrobium</taxon>
    </lineage>
</organism>
<name>A0A5M4FK31_9ACTN</name>
<keyword evidence="4 6" id="KW-1133">Transmembrane helix</keyword>
<dbReference type="SUPFAM" id="SSF56281">
    <property type="entry name" value="Metallo-hydrolase/oxidoreductase"/>
    <property type="match status" value="1"/>
</dbReference>
<protein>
    <submittedName>
        <fullName evidence="8">MBL fold metallo-hydrolase</fullName>
    </submittedName>
</protein>
<dbReference type="InterPro" id="IPR052159">
    <property type="entry name" value="Competence_DNA_uptake"/>
</dbReference>
<dbReference type="Gene3D" id="3.60.15.10">
    <property type="entry name" value="Ribonuclease Z/Hydroxyacylglutathione hydrolase-like"/>
    <property type="match status" value="1"/>
</dbReference>
<dbReference type="PANTHER" id="PTHR30619">
    <property type="entry name" value="DNA INTERNALIZATION/COMPETENCE PROTEIN COMEC/REC2"/>
    <property type="match status" value="1"/>
</dbReference>
<gene>
    <name evidence="8" type="ORF">ESP70_004215</name>
</gene>
<dbReference type="EMBL" id="SDPQ02000001">
    <property type="protein sequence ID" value="KAA1399965.1"/>
    <property type="molecule type" value="Genomic_DNA"/>
</dbReference>
<proteinExistence type="predicted"/>
<evidence type="ECO:0000259" key="7">
    <source>
        <dbReference type="SMART" id="SM00849"/>
    </source>
</evidence>
<dbReference type="AlphaFoldDB" id="A0A5M4FK31"/>
<evidence type="ECO:0000256" key="4">
    <source>
        <dbReference type="ARBA" id="ARBA00022989"/>
    </source>
</evidence>
<evidence type="ECO:0000256" key="3">
    <source>
        <dbReference type="ARBA" id="ARBA00022692"/>
    </source>
</evidence>
<comment type="caution">
    <text evidence="8">The sequence shown here is derived from an EMBL/GenBank/DDBJ whole genome shotgun (WGS) entry which is preliminary data.</text>
</comment>
<dbReference type="GO" id="GO:0016787">
    <property type="term" value="F:hydrolase activity"/>
    <property type="evidence" value="ECO:0007669"/>
    <property type="project" value="UniProtKB-KW"/>
</dbReference>
<feature type="transmembrane region" description="Helical" evidence="6">
    <location>
        <begin position="285"/>
        <end position="302"/>
    </location>
</feature>
<dbReference type="SMART" id="SM00849">
    <property type="entry name" value="Lactamase_B"/>
    <property type="match status" value="1"/>
</dbReference>
<reference evidence="8" key="1">
    <citation type="submission" date="2019-09" db="EMBL/GenBank/DDBJ databases">
        <authorList>
            <person name="Li J."/>
        </authorList>
    </citation>
    <scope>NUCLEOTIDE SEQUENCE [LARGE SCALE GENOMIC DNA]</scope>
    <source>
        <strain evidence="8">JCM 14732</strain>
    </source>
</reference>
<feature type="transmembrane region" description="Helical" evidence="6">
    <location>
        <begin position="331"/>
        <end position="348"/>
    </location>
</feature>
<keyword evidence="3 6" id="KW-0812">Transmembrane</keyword>
<feature type="transmembrane region" description="Helical" evidence="6">
    <location>
        <begin position="232"/>
        <end position="251"/>
    </location>
</feature>
<dbReference type="Pfam" id="PF00753">
    <property type="entry name" value="Lactamase_B"/>
    <property type="match status" value="1"/>
</dbReference>
<keyword evidence="9" id="KW-1185">Reference proteome</keyword>
<comment type="subcellular location">
    <subcellularLocation>
        <location evidence="1">Cell membrane</location>
        <topology evidence="1">Multi-pass membrane protein</topology>
    </subcellularLocation>
</comment>
<feature type="transmembrane region" description="Helical" evidence="6">
    <location>
        <begin position="12"/>
        <end position="40"/>
    </location>
</feature>
<dbReference type="CDD" id="cd07731">
    <property type="entry name" value="ComA-like_MBL-fold"/>
    <property type="match status" value="1"/>
</dbReference>
<dbReference type="RefSeq" id="WP_149688074.1">
    <property type="nucleotide sequence ID" value="NZ_SDPQ02000001.1"/>
</dbReference>
<accession>A0A5M4FK31</accession>
<feature type="transmembrane region" description="Helical" evidence="6">
    <location>
        <begin position="455"/>
        <end position="473"/>
    </location>
</feature>
<dbReference type="InterPro" id="IPR035681">
    <property type="entry name" value="ComA-like_MBL"/>
</dbReference>